<dbReference type="HOGENOM" id="CLU_010245_4_1_11"/>
<gene>
    <name evidence="8" type="primary">ydiU</name>
    <name evidence="8" type="synonym">selO</name>
    <name evidence="9" type="ordered locus">Ksed_15540</name>
</gene>
<dbReference type="eggNOG" id="COG0397">
    <property type="taxonomic scope" value="Bacteria"/>
</dbReference>
<comment type="catalytic activity">
    <reaction evidence="8">
        <text>L-histidyl-[protein] + UTP = N(tele)-(5'-uridylyl)-L-histidyl-[protein] + diphosphate</text>
        <dbReference type="Rhea" id="RHEA:83891"/>
        <dbReference type="Rhea" id="RHEA-COMP:9745"/>
        <dbReference type="Rhea" id="RHEA-COMP:20239"/>
        <dbReference type="ChEBI" id="CHEBI:29979"/>
        <dbReference type="ChEBI" id="CHEBI:33019"/>
        <dbReference type="ChEBI" id="CHEBI:46398"/>
        <dbReference type="ChEBI" id="CHEBI:233474"/>
    </reaction>
</comment>
<dbReference type="EMBL" id="CP001686">
    <property type="protein sequence ID" value="ACV06569.1"/>
    <property type="molecule type" value="Genomic_DNA"/>
</dbReference>
<dbReference type="EC" id="2.7.7.-" evidence="8"/>
<feature type="binding site" evidence="8">
    <location>
        <position position="254"/>
    </location>
    <ligand>
        <name>Mg(2+)</name>
        <dbReference type="ChEBI" id="CHEBI:18420"/>
    </ligand>
</feature>
<accession>C7NI62</accession>
<dbReference type="STRING" id="478801.Ksed_15540"/>
<feature type="binding site" evidence="8">
    <location>
        <position position="125"/>
    </location>
    <ligand>
        <name>ATP</name>
        <dbReference type="ChEBI" id="CHEBI:30616"/>
    </ligand>
</feature>
<feature type="binding site" evidence="8">
    <location>
        <position position="126"/>
    </location>
    <ligand>
        <name>ATP</name>
        <dbReference type="ChEBI" id="CHEBI:30616"/>
    </ligand>
</feature>
<feature type="binding site" evidence="8">
    <location>
        <position position="263"/>
    </location>
    <ligand>
        <name>ATP</name>
        <dbReference type="ChEBI" id="CHEBI:30616"/>
    </ligand>
</feature>
<evidence type="ECO:0000313" key="10">
    <source>
        <dbReference type="Proteomes" id="UP000006666"/>
    </source>
</evidence>
<dbReference type="AlphaFoldDB" id="C7NI62"/>
<dbReference type="EC" id="2.7.7.108" evidence="8"/>
<keyword evidence="7 8" id="KW-0460">Magnesium</keyword>
<sequence length="459" mass="48130">MTPLPHLVQGYAAALPELSQPWEAASVPEPRLLALDEAVAADLGLDAGWLASAAGLAFLTGDLSALPDAPPTVAQAYAGHQFGGFSPLLGDGRALLLGELTDAAGRTVDLHLKGSGRTPFARGGDGKAAVGPMLREHLMSVFVHAVGIPTTRSLAVVATGEQVLREVALPGAVLARVASSHLRVGTVQHAAASHGPEVTARLVRYALERHHPELLGTPEPPALALLRSVADAQARLVAQWMGVGLVHGVMNTDNMTLLGETIDYGPVAMLEAHDPQAVFSSIDTQGRYAYGNQPAIAQWNLARLAEALLPLIDDDADAAVERATEVVTGFAQTYRAEHTAVFSAKLGLAEPDAGRVAEYLEHLTAEGLDHTASFRALADEAEAAGDPERAARLRAVNPVYVPRNHVVEEVLAAATAGDLAPFERLVGALREPFTERPGLDDLARTAPEGCPPHVTFCGT</sequence>
<dbReference type="Pfam" id="PF02696">
    <property type="entry name" value="SelO"/>
    <property type="match status" value="1"/>
</dbReference>
<keyword evidence="10" id="KW-1185">Reference proteome</keyword>
<feature type="binding site" evidence="8">
    <location>
        <position position="113"/>
    </location>
    <ligand>
        <name>ATP</name>
        <dbReference type="ChEBI" id="CHEBI:30616"/>
    </ligand>
</feature>
<keyword evidence="6 8" id="KW-0067">ATP-binding</keyword>
<feature type="binding site" evidence="8">
    <location>
        <position position="93"/>
    </location>
    <ligand>
        <name>ATP</name>
        <dbReference type="ChEBI" id="CHEBI:30616"/>
    </ligand>
</feature>
<dbReference type="InterPro" id="IPR003846">
    <property type="entry name" value="SelO"/>
</dbReference>
<organism evidence="9 10">
    <name type="scientific">Kytococcus sedentarius (strain ATCC 14392 / DSM 20547 / JCM 11482 / CCUG 33030 / NBRC 15357 / NCTC 11040 / CCM 314 / 541)</name>
    <name type="common">Micrococcus sedentarius</name>
    <dbReference type="NCBI Taxonomy" id="478801"/>
    <lineage>
        <taxon>Bacteria</taxon>
        <taxon>Bacillati</taxon>
        <taxon>Actinomycetota</taxon>
        <taxon>Actinomycetes</taxon>
        <taxon>Micrococcales</taxon>
        <taxon>Kytococcaceae</taxon>
        <taxon>Kytococcus</taxon>
    </lineage>
</organism>
<dbReference type="PANTHER" id="PTHR32057:SF14">
    <property type="entry name" value="PROTEIN ADENYLYLTRANSFERASE SELO, MITOCHONDRIAL"/>
    <property type="match status" value="1"/>
</dbReference>
<dbReference type="GO" id="GO:0070733">
    <property type="term" value="F:AMPylase activity"/>
    <property type="evidence" value="ECO:0007669"/>
    <property type="project" value="UniProtKB-EC"/>
</dbReference>
<evidence type="ECO:0000256" key="5">
    <source>
        <dbReference type="ARBA" id="ARBA00022741"/>
    </source>
</evidence>
<feature type="binding site" evidence="8">
    <location>
        <position position="263"/>
    </location>
    <ligand>
        <name>Mg(2+)</name>
        <dbReference type="ChEBI" id="CHEBI:18420"/>
    </ligand>
</feature>
<comment type="catalytic activity">
    <reaction evidence="8">
        <text>L-seryl-[protein] + UTP = O-(5'-uridylyl)-L-seryl-[protein] + diphosphate</text>
        <dbReference type="Rhea" id="RHEA:64604"/>
        <dbReference type="Rhea" id="RHEA-COMP:9863"/>
        <dbReference type="Rhea" id="RHEA-COMP:16635"/>
        <dbReference type="ChEBI" id="CHEBI:29999"/>
        <dbReference type="ChEBI" id="CHEBI:33019"/>
        <dbReference type="ChEBI" id="CHEBI:46398"/>
        <dbReference type="ChEBI" id="CHEBI:156051"/>
    </reaction>
</comment>
<comment type="catalytic activity">
    <reaction evidence="8">
        <text>L-tyrosyl-[protein] + ATP = O-(5'-adenylyl)-L-tyrosyl-[protein] + diphosphate</text>
        <dbReference type="Rhea" id="RHEA:54288"/>
        <dbReference type="Rhea" id="RHEA-COMP:10136"/>
        <dbReference type="Rhea" id="RHEA-COMP:13846"/>
        <dbReference type="ChEBI" id="CHEBI:30616"/>
        <dbReference type="ChEBI" id="CHEBI:33019"/>
        <dbReference type="ChEBI" id="CHEBI:46858"/>
        <dbReference type="ChEBI" id="CHEBI:83624"/>
        <dbReference type="EC" id="2.7.7.108"/>
    </reaction>
</comment>
<dbReference type="KEGG" id="kse:Ksed_15540"/>
<evidence type="ECO:0000256" key="8">
    <source>
        <dbReference type="HAMAP-Rule" id="MF_00692"/>
    </source>
</evidence>
<dbReference type="GO" id="GO:0005524">
    <property type="term" value="F:ATP binding"/>
    <property type="evidence" value="ECO:0007669"/>
    <property type="project" value="UniProtKB-UniRule"/>
</dbReference>
<comment type="catalytic activity">
    <reaction evidence="8">
        <text>L-threonyl-[protein] + ATP = 3-O-(5'-adenylyl)-L-threonyl-[protein] + diphosphate</text>
        <dbReference type="Rhea" id="RHEA:54292"/>
        <dbReference type="Rhea" id="RHEA-COMP:11060"/>
        <dbReference type="Rhea" id="RHEA-COMP:13847"/>
        <dbReference type="ChEBI" id="CHEBI:30013"/>
        <dbReference type="ChEBI" id="CHEBI:30616"/>
        <dbReference type="ChEBI" id="CHEBI:33019"/>
        <dbReference type="ChEBI" id="CHEBI:138113"/>
        <dbReference type="EC" id="2.7.7.108"/>
    </reaction>
</comment>
<feature type="binding site" evidence="8">
    <location>
        <position position="90"/>
    </location>
    <ligand>
        <name>ATP</name>
        <dbReference type="ChEBI" id="CHEBI:30616"/>
    </ligand>
</feature>
<feature type="binding site" evidence="8">
    <location>
        <position position="92"/>
    </location>
    <ligand>
        <name>ATP</name>
        <dbReference type="ChEBI" id="CHEBI:30616"/>
    </ligand>
</feature>
<dbReference type="RefSeq" id="WP_015779514.1">
    <property type="nucleotide sequence ID" value="NC_013169.1"/>
</dbReference>
<dbReference type="Proteomes" id="UP000006666">
    <property type="component" value="Chromosome"/>
</dbReference>
<feature type="binding site" evidence="8">
    <location>
        <position position="176"/>
    </location>
    <ligand>
        <name>ATP</name>
        <dbReference type="ChEBI" id="CHEBI:30616"/>
    </ligand>
</feature>
<name>C7NI62_KYTSD</name>
<comment type="cofactor">
    <cofactor evidence="8">
        <name>Mg(2+)</name>
        <dbReference type="ChEBI" id="CHEBI:18420"/>
    </cofactor>
    <cofactor evidence="8">
        <name>Mn(2+)</name>
        <dbReference type="ChEBI" id="CHEBI:29035"/>
    </cofactor>
</comment>
<protein>
    <recommendedName>
        <fullName evidence="8">Protein nucleotidyltransferase YdiU</fullName>
        <ecNumber evidence="8">2.7.7.-</ecNumber>
    </recommendedName>
    <alternativeName>
        <fullName evidence="8">Protein adenylyltransferase YdiU</fullName>
        <ecNumber evidence="8">2.7.7.108</ecNumber>
    </alternativeName>
    <alternativeName>
        <fullName evidence="8">Protein uridylyltransferase YdiU</fullName>
        <ecNumber evidence="8">2.7.7.-</ecNumber>
    </alternativeName>
</protein>
<evidence type="ECO:0000256" key="2">
    <source>
        <dbReference type="ARBA" id="ARBA00022679"/>
    </source>
</evidence>
<comment type="catalytic activity">
    <reaction evidence="8">
        <text>L-seryl-[protein] + ATP = 3-O-(5'-adenylyl)-L-seryl-[protein] + diphosphate</text>
        <dbReference type="Rhea" id="RHEA:58120"/>
        <dbReference type="Rhea" id="RHEA-COMP:9863"/>
        <dbReference type="Rhea" id="RHEA-COMP:15073"/>
        <dbReference type="ChEBI" id="CHEBI:29999"/>
        <dbReference type="ChEBI" id="CHEBI:30616"/>
        <dbReference type="ChEBI" id="CHEBI:33019"/>
        <dbReference type="ChEBI" id="CHEBI:142516"/>
        <dbReference type="EC" id="2.7.7.108"/>
    </reaction>
</comment>
<comment type="function">
    <text evidence="8">Nucleotidyltransferase involved in the post-translational modification of proteins. It can catalyze the addition of adenosine monophosphate (AMP) or uridine monophosphate (UMP) to a protein, resulting in modifications known as AMPylation and UMPylation.</text>
</comment>
<keyword evidence="4 8" id="KW-0479">Metal-binding</keyword>
<evidence type="ECO:0000256" key="6">
    <source>
        <dbReference type="ARBA" id="ARBA00022840"/>
    </source>
</evidence>
<dbReference type="GO" id="GO:0030145">
    <property type="term" value="F:manganese ion binding"/>
    <property type="evidence" value="ECO:0007669"/>
    <property type="project" value="UniProtKB-UniRule"/>
</dbReference>
<evidence type="ECO:0000256" key="3">
    <source>
        <dbReference type="ARBA" id="ARBA00022695"/>
    </source>
</evidence>
<evidence type="ECO:0000256" key="4">
    <source>
        <dbReference type="ARBA" id="ARBA00022723"/>
    </source>
</evidence>
<proteinExistence type="inferred from homology"/>
<reference evidence="9 10" key="1">
    <citation type="journal article" date="2009" name="Stand. Genomic Sci.">
        <title>Complete genome sequence of Kytococcus sedentarius type strain (541).</title>
        <authorList>
            <person name="Sims D."/>
            <person name="Brettin T."/>
            <person name="Detter J.C."/>
            <person name="Han C."/>
            <person name="Lapidus A."/>
            <person name="Copeland A."/>
            <person name="Glavina Del Rio T."/>
            <person name="Nolan M."/>
            <person name="Chen F."/>
            <person name="Lucas S."/>
            <person name="Tice H."/>
            <person name="Cheng J.F."/>
            <person name="Bruce D."/>
            <person name="Goodwin L."/>
            <person name="Pitluck S."/>
            <person name="Ovchinnikova G."/>
            <person name="Pati A."/>
            <person name="Ivanova N."/>
            <person name="Mavrommatis K."/>
            <person name="Chen A."/>
            <person name="Palaniappan K."/>
            <person name="D'haeseleer P."/>
            <person name="Chain P."/>
            <person name="Bristow J."/>
            <person name="Eisen J.A."/>
            <person name="Markowitz V."/>
            <person name="Hugenholtz P."/>
            <person name="Schneider S."/>
            <person name="Goker M."/>
            <person name="Pukall R."/>
            <person name="Kyrpides N.C."/>
            <person name="Klenk H.P."/>
        </authorList>
    </citation>
    <scope>NUCLEOTIDE SEQUENCE [LARGE SCALE GENOMIC DNA]</scope>
    <source>
        <strain evidence="10">ATCC 14392 / DSM 20547 / JCM 11482 / CCUG 33030 / NBRC 15357 / NCTC 11040 / CCM 314 / 541</strain>
    </source>
</reference>
<keyword evidence="8" id="KW-0464">Manganese</keyword>
<comment type="similarity">
    <text evidence="1 8">Belongs to the SELO family.</text>
</comment>
<keyword evidence="2 8" id="KW-0808">Transferase</keyword>
<evidence type="ECO:0000256" key="7">
    <source>
        <dbReference type="ARBA" id="ARBA00022842"/>
    </source>
</evidence>
<evidence type="ECO:0000256" key="1">
    <source>
        <dbReference type="ARBA" id="ARBA00009747"/>
    </source>
</evidence>
<feature type="binding site" evidence="8">
    <location>
        <position position="183"/>
    </location>
    <ligand>
        <name>ATP</name>
        <dbReference type="ChEBI" id="CHEBI:30616"/>
    </ligand>
</feature>
<comment type="catalytic activity">
    <reaction evidence="8">
        <text>L-tyrosyl-[protein] + UTP = O-(5'-uridylyl)-L-tyrosyl-[protein] + diphosphate</text>
        <dbReference type="Rhea" id="RHEA:83887"/>
        <dbReference type="Rhea" id="RHEA-COMP:10136"/>
        <dbReference type="Rhea" id="RHEA-COMP:20238"/>
        <dbReference type="ChEBI" id="CHEBI:33019"/>
        <dbReference type="ChEBI" id="CHEBI:46398"/>
        <dbReference type="ChEBI" id="CHEBI:46858"/>
        <dbReference type="ChEBI" id="CHEBI:90602"/>
    </reaction>
</comment>
<dbReference type="PANTHER" id="PTHR32057">
    <property type="entry name" value="PROTEIN ADENYLYLTRANSFERASE SELO, MITOCHONDRIAL"/>
    <property type="match status" value="1"/>
</dbReference>
<dbReference type="GO" id="GO:0000287">
    <property type="term" value="F:magnesium ion binding"/>
    <property type="evidence" value="ECO:0007669"/>
    <property type="project" value="UniProtKB-UniRule"/>
</dbReference>
<evidence type="ECO:0000313" key="9">
    <source>
        <dbReference type="EMBL" id="ACV06569.1"/>
    </source>
</evidence>
<keyword evidence="3 8" id="KW-0548">Nucleotidyltransferase</keyword>
<feature type="active site" description="Proton acceptor" evidence="8">
    <location>
        <position position="253"/>
    </location>
</feature>
<keyword evidence="5 8" id="KW-0547">Nucleotide-binding</keyword>
<dbReference type="HAMAP" id="MF_00692">
    <property type="entry name" value="SelO"/>
    <property type="match status" value="1"/>
</dbReference>